<dbReference type="InterPro" id="IPR050109">
    <property type="entry name" value="HTH-type_TetR-like_transc_reg"/>
</dbReference>
<evidence type="ECO:0000313" key="4">
    <source>
        <dbReference type="EMBL" id="RWA19473.1"/>
    </source>
</evidence>
<dbReference type="Gene3D" id="1.10.357.10">
    <property type="entry name" value="Tetracycline Repressor, domain 2"/>
    <property type="match status" value="1"/>
</dbReference>
<dbReference type="Proteomes" id="UP000287177">
    <property type="component" value="Unassembled WGS sequence"/>
</dbReference>
<accession>A0A439DSX6</accession>
<evidence type="ECO:0000259" key="3">
    <source>
        <dbReference type="PROSITE" id="PS50977"/>
    </source>
</evidence>
<dbReference type="PROSITE" id="PS01081">
    <property type="entry name" value="HTH_TETR_1"/>
    <property type="match status" value="1"/>
</dbReference>
<dbReference type="AlphaFoldDB" id="A0A439DSX6"/>
<proteinExistence type="predicted"/>
<dbReference type="RefSeq" id="WP_241566617.1">
    <property type="nucleotide sequence ID" value="NZ_ATDN01000018.1"/>
</dbReference>
<gene>
    <name evidence="4" type="ORF">MELE44368_20645</name>
</gene>
<dbReference type="InterPro" id="IPR023772">
    <property type="entry name" value="DNA-bd_HTH_TetR-type_CS"/>
</dbReference>
<comment type="caution">
    <text evidence="4">The sequence shown here is derived from an EMBL/GenBank/DDBJ whole genome shotgun (WGS) entry which is preliminary data.</text>
</comment>
<dbReference type="Gene3D" id="1.10.10.60">
    <property type="entry name" value="Homeodomain-like"/>
    <property type="match status" value="1"/>
</dbReference>
<dbReference type="PANTHER" id="PTHR30055:SF226">
    <property type="entry name" value="HTH-TYPE TRANSCRIPTIONAL REGULATOR PKSA"/>
    <property type="match status" value="1"/>
</dbReference>
<organism evidence="4 5">
    <name type="scientific">Mycolicibacterium elephantis DSM 44368</name>
    <dbReference type="NCBI Taxonomy" id="1335622"/>
    <lineage>
        <taxon>Bacteria</taxon>
        <taxon>Bacillati</taxon>
        <taxon>Actinomycetota</taxon>
        <taxon>Actinomycetes</taxon>
        <taxon>Mycobacteriales</taxon>
        <taxon>Mycobacteriaceae</taxon>
        <taxon>Mycolicibacterium</taxon>
    </lineage>
</organism>
<reference evidence="4 5" key="1">
    <citation type="submission" date="2013-06" db="EMBL/GenBank/DDBJ databases">
        <title>The draft sequence of the Mycobacterium elephantis genome.</title>
        <authorList>
            <person name="Pettersson F.B."/>
            <person name="Das S."/>
            <person name="Dasgupta S."/>
            <person name="Bhattacharya A."/>
            <person name="Kirsebom L.A."/>
        </authorList>
    </citation>
    <scope>NUCLEOTIDE SEQUENCE [LARGE SCALE GENOMIC DNA]</scope>
    <source>
        <strain evidence="4 5">DSM 44368</strain>
    </source>
</reference>
<protein>
    <recommendedName>
        <fullName evidence="3">HTH tetR-type domain-containing protein</fullName>
    </recommendedName>
</protein>
<dbReference type="PROSITE" id="PS50977">
    <property type="entry name" value="HTH_TETR_2"/>
    <property type="match status" value="1"/>
</dbReference>
<dbReference type="GO" id="GO:0000976">
    <property type="term" value="F:transcription cis-regulatory region binding"/>
    <property type="evidence" value="ECO:0007669"/>
    <property type="project" value="TreeGrafter"/>
</dbReference>
<sequence length="211" mass="23510">MRQLTARQIASRNEVLIAAADAFTARGYAATSIDDIADRLNATKGRVYHYFRTKGEIFVGIHKRAIELSFRAIDEAVAGETSATGKLRKMAEAHAMLMMSEPTFMGLAARHLEMSLASEGRTRQRDINEILELRRKYESQFEQVIAEGMKSGEFGAKDSDLMAKAVLGTLNWMSMWYSPRTARTEEEKRTIASSLAEFVINGLAPRTPDGV</sequence>
<keyword evidence="5" id="KW-1185">Reference proteome</keyword>
<dbReference type="InterPro" id="IPR036271">
    <property type="entry name" value="Tet_transcr_reg_TetR-rel_C_sf"/>
</dbReference>
<dbReference type="PANTHER" id="PTHR30055">
    <property type="entry name" value="HTH-TYPE TRANSCRIPTIONAL REGULATOR RUTR"/>
    <property type="match status" value="1"/>
</dbReference>
<feature type="domain" description="HTH tetR-type" evidence="3">
    <location>
        <begin position="9"/>
        <end position="69"/>
    </location>
</feature>
<dbReference type="InterPro" id="IPR001647">
    <property type="entry name" value="HTH_TetR"/>
</dbReference>
<name>A0A439DSX6_9MYCO</name>
<dbReference type="Pfam" id="PF17932">
    <property type="entry name" value="TetR_C_24"/>
    <property type="match status" value="1"/>
</dbReference>
<dbReference type="SUPFAM" id="SSF48498">
    <property type="entry name" value="Tetracyclin repressor-like, C-terminal domain"/>
    <property type="match status" value="1"/>
</dbReference>
<dbReference type="GO" id="GO:0003700">
    <property type="term" value="F:DNA-binding transcription factor activity"/>
    <property type="evidence" value="ECO:0007669"/>
    <property type="project" value="TreeGrafter"/>
</dbReference>
<feature type="DNA-binding region" description="H-T-H motif" evidence="2">
    <location>
        <begin position="32"/>
        <end position="51"/>
    </location>
</feature>
<evidence type="ECO:0000256" key="1">
    <source>
        <dbReference type="ARBA" id="ARBA00023125"/>
    </source>
</evidence>
<dbReference type="PRINTS" id="PR00455">
    <property type="entry name" value="HTHTETR"/>
</dbReference>
<dbReference type="InterPro" id="IPR009057">
    <property type="entry name" value="Homeodomain-like_sf"/>
</dbReference>
<dbReference type="Pfam" id="PF00440">
    <property type="entry name" value="TetR_N"/>
    <property type="match status" value="1"/>
</dbReference>
<evidence type="ECO:0000313" key="5">
    <source>
        <dbReference type="Proteomes" id="UP000287177"/>
    </source>
</evidence>
<evidence type="ECO:0000256" key="2">
    <source>
        <dbReference type="PROSITE-ProRule" id="PRU00335"/>
    </source>
</evidence>
<keyword evidence="1 2" id="KW-0238">DNA-binding</keyword>
<dbReference type="EMBL" id="ATDN01000018">
    <property type="protein sequence ID" value="RWA19473.1"/>
    <property type="molecule type" value="Genomic_DNA"/>
</dbReference>
<dbReference type="SUPFAM" id="SSF46689">
    <property type="entry name" value="Homeodomain-like"/>
    <property type="match status" value="1"/>
</dbReference>
<dbReference type="InterPro" id="IPR041490">
    <property type="entry name" value="KstR2_TetR_C"/>
</dbReference>